<accession>A0AAD9V5K2</accession>
<feature type="region of interest" description="Disordered" evidence="1">
    <location>
        <begin position="224"/>
        <end position="243"/>
    </location>
</feature>
<gene>
    <name evidence="2" type="ORF">P5673_015306</name>
</gene>
<feature type="compositionally biased region" description="Basic residues" evidence="1">
    <location>
        <begin position="59"/>
        <end position="74"/>
    </location>
</feature>
<organism evidence="2 3">
    <name type="scientific">Acropora cervicornis</name>
    <name type="common">Staghorn coral</name>
    <dbReference type="NCBI Taxonomy" id="6130"/>
    <lineage>
        <taxon>Eukaryota</taxon>
        <taxon>Metazoa</taxon>
        <taxon>Cnidaria</taxon>
        <taxon>Anthozoa</taxon>
        <taxon>Hexacorallia</taxon>
        <taxon>Scleractinia</taxon>
        <taxon>Astrocoeniina</taxon>
        <taxon>Acroporidae</taxon>
        <taxon>Acropora</taxon>
    </lineage>
</organism>
<dbReference type="Proteomes" id="UP001249851">
    <property type="component" value="Unassembled WGS sequence"/>
</dbReference>
<proteinExistence type="predicted"/>
<evidence type="ECO:0000313" key="3">
    <source>
        <dbReference type="Proteomes" id="UP001249851"/>
    </source>
</evidence>
<feature type="region of interest" description="Disordered" evidence="1">
    <location>
        <begin position="49"/>
        <end position="118"/>
    </location>
</feature>
<reference evidence="2" key="1">
    <citation type="journal article" date="2023" name="G3 (Bethesda)">
        <title>Whole genome assembly and annotation of the endangered Caribbean coral Acropora cervicornis.</title>
        <authorList>
            <person name="Selwyn J.D."/>
            <person name="Vollmer S.V."/>
        </authorList>
    </citation>
    <scope>NUCLEOTIDE SEQUENCE</scope>
    <source>
        <strain evidence="2">K2</strain>
    </source>
</reference>
<dbReference type="GO" id="GO:0036064">
    <property type="term" value="C:ciliary basal body"/>
    <property type="evidence" value="ECO:0007669"/>
    <property type="project" value="TreeGrafter"/>
</dbReference>
<dbReference type="PANTHER" id="PTHR14917">
    <property type="entry name" value="SPERMATOGENESIS-ASSOCIATED PROTEIN 7"/>
    <property type="match status" value="1"/>
</dbReference>
<feature type="region of interest" description="Disordered" evidence="1">
    <location>
        <begin position="141"/>
        <end position="179"/>
    </location>
</feature>
<name>A0AAD9V5K2_ACRCE</name>
<evidence type="ECO:0000313" key="2">
    <source>
        <dbReference type="EMBL" id="KAK2561902.1"/>
    </source>
</evidence>
<dbReference type="AlphaFoldDB" id="A0AAD9V5K2"/>
<protein>
    <submittedName>
        <fullName evidence="2">Spermatogenesis-associated protein 7</fullName>
    </submittedName>
</protein>
<dbReference type="Pfam" id="PF15244">
    <property type="entry name" value="HSD3"/>
    <property type="match status" value="2"/>
</dbReference>
<feature type="compositionally biased region" description="Polar residues" evidence="1">
    <location>
        <begin position="141"/>
        <end position="171"/>
    </location>
</feature>
<dbReference type="PANTHER" id="PTHR14917:SF4">
    <property type="entry name" value="SPERMATOGENESIS-ASSOCIATED 7"/>
    <property type="match status" value="1"/>
</dbReference>
<dbReference type="GO" id="GO:0005930">
    <property type="term" value="C:axoneme"/>
    <property type="evidence" value="ECO:0007669"/>
    <property type="project" value="TreeGrafter"/>
</dbReference>
<comment type="caution">
    <text evidence="2">The sequence shown here is derived from an EMBL/GenBank/DDBJ whole genome shotgun (WGS) entry which is preliminary data.</text>
</comment>
<dbReference type="GO" id="GO:0000226">
    <property type="term" value="P:microtubule cytoskeleton organization"/>
    <property type="evidence" value="ECO:0007669"/>
    <property type="project" value="TreeGrafter"/>
</dbReference>
<evidence type="ECO:0000256" key="1">
    <source>
        <dbReference type="SAM" id="MobiDB-lite"/>
    </source>
</evidence>
<sequence>MKNSQTRLHRGHFTLKSSVLAPTAMSYMGQDFISNHMKSHYRRILSAKAAVDTSPPKSMKMHTKVRDQKKRAALTKRTDTPMSLRTMSPSVEDLSSSQNGLSPLNSERSAQSTRSLRPFTDTPLQQSQFEQCIGMQYSTVVPTSSPRNRASAQRQNWQTKKSSQLFSQTPVSPIPRELNNSIKTGRHLRSKKDLKGIIKESLEAYEETSSSDIKDNVSTLMSGLQESDDVRSPGYSDMKEKHTENSDLFDLTSRSLVDTGSRLRGQKVPHLDLSQVSYSHRAPPSIRTEQKYLRFISDVTTDILARGIFSNRVLQKVFDLHIERQKDHLDENRLKEMIEQLKEDLNITDS</sequence>
<dbReference type="EMBL" id="JARQWQ010000031">
    <property type="protein sequence ID" value="KAK2561902.1"/>
    <property type="molecule type" value="Genomic_DNA"/>
</dbReference>
<dbReference type="InterPro" id="IPR029357">
    <property type="entry name" value="SPATA7"/>
</dbReference>
<feature type="compositionally biased region" description="Polar residues" evidence="1">
    <location>
        <begin position="80"/>
        <end position="115"/>
    </location>
</feature>
<reference evidence="2" key="2">
    <citation type="journal article" date="2023" name="Science">
        <title>Genomic signatures of disease resistance in endangered staghorn corals.</title>
        <authorList>
            <person name="Vollmer S.V."/>
            <person name="Selwyn J.D."/>
            <person name="Despard B.A."/>
            <person name="Roesel C.L."/>
        </authorList>
    </citation>
    <scope>NUCLEOTIDE SEQUENCE</scope>
    <source>
        <strain evidence="2">K2</strain>
    </source>
</reference>
<keyword evidence="3" id="KW-1185">Reference proteome</keyword>